<dbReference type="AlphaFoldDB" id="A0A974CGV7"/>
<evidence type="ECO:0000313" key="2">
    <source>
        <dbReference type="Proteomes" id="UP000694892"/>
    </source>
</evidence>
<gene>
    <name evidence="1" type="ORF">XELAEV_18035337mg</name>
</gene>
<accession>A0A974CGV7</accession>
<reference evidence="2" key="1">
    <citation type="journal article" date="2016" name="Nature">
        <title>Genome evolution in the allotetraploid frog Xenopus laevis.</title>
        <authorList>
            <person name="Session A.M."/>
            <person name="Uno Y."/>
            <person name="Kwon T."/>
            <person name="Chapman J.A."/>
            <person name="Toyoda A."/>
            <person name="Takahashi S."/>
            <person name="Fukui A."/>
            <person name="Hikosaka A."/>
            <person name="Suzuki A."/>
            <person name="Kondo M."/>
            <person name="van Heeringen S.J."/>
            <person name="Quigley I."/>
            <person name="Heinz S."/>
            <person name="Ogino H."/>
            <person name="Ochi H."/>
            <person name="Hellsten U."/>
            <person name="Lyons J.B."/>
            <person name="Simakov O."/>
            <person name="Putnam N."/>
            <person name="Stites J."/>
            <person name="Kuroki Y."/>
            <person name="Tanaka T."/>
            <person name="Michiue T."/>
            <person name="Watanabe M."/>
            <person name="Bogdanovic O."/>
            <person name="Lister R."/>
            <person name="Georgiou G."/>
            <person name="Paranjpe S.S."/>
            <person name="van Kruijsbergen I."/>
            <person name="Shu S."/>
            <person name="Carlson J."/>
            <person name="Kinoshita T."/>
            <person name="Ohta Y."/>
            <person name="Mawaribuchi S."/>
            <person name="Jenkins J."/>
            <person name="Grimwood J."/>
            <person name="Schmutz J."/>
            <person name="Mitros T."/>
            <person name="Mozaffari S.V."/>
            <person name="Suzuki Y."/>
            <person name="Haramoto Y."/>
            <person name="Yamamoto T.S."/>
            <person name="Takagi C."/>
            <person name="Heald R."/>
            <person name="Miller K."/>
            <person name="Haudenschild C."/>
            <person name="Kitzman J."/>
            <person name="Nakayama T."/>
            <person name="Izutsu Y."/>
            <person name="Robert J."/>
            <person name="Fortriede J."/>
            <person name="Burns K."/>
            <person name="Lotay V."/>
            <person name="Karimi K."/>
            <person name="Yasuoka Y."/>
            <person name="Dichmann D.S."/>
            <person name="Flajnik M.F."/>
            <person name="Houston D.W."/>
            <person name="Shendure J."/>
            <person name="DuPasquier L."/>
            <person name="Vize P.D."/>
            <person name="Zorn A.M."/>
            <person name="Ito M."/>
            <person name="Marcotte E.M."/>
            <person name="Wallingford J.B."/>
            <person name="Ito Y."/>
            <person name="Asashima M."/>
            <person name="Ueno N."/>
            <person name="Matsuda Y."/>
            <person name="Veenstra G.J."/>
            <person name="Fujiyama A."/>
            <person name="Harland R.M."/>
            <person name="Taira M."/>
            <person name="Rokhsar D.S."/>
        </authorList>
    </citation>
    <scope>NUCLEOTIDE SEQUENCE [LARGE SCALE GENOMIC DNA]</scope>
    <source>
        <strain evidence="2">J</strain>
    </source>
</reference>
<sequence>MLNDLNNTYCKKLKQIKTNCKVCNLNQRNIYFNTNVLHTATAVRELVWEGGRFLFYNLSQVSFSHLGEALEDFWPQIFRGLNSVVILIFSCGVSEECVSITLKEIPVGTK</sequence>
<evidence type="ECO:0000313" key="1">
    <source>
        <dbReference type="EMBL" id="OCT72360.1"/>
    </source>
</evidence>
<proteinExistence type="predicted"/>
<dbReference type="EMBL" id="CM004478">
    <property type="protein sequence ID" value="OCT72360.1"/>
    <property type="molecule type" value="Genomic_DNA"/>
</dbReference>
<dbReference type="Proteomes" id="UP000694892">
    <property type="component" value="Chromosome 7L"/>
</dbReference>
<organism evidence="1 2">
    <name type="scientific">Xenopus laevis</name>
    <name type="common">African clawed frog</name>
    <dbReference type="NCBI Taxonomy" id="8355"/>
    <lineage>
        <taxon>Eukaryota</taxon>
        <taxon>Metazoa</taxon>
        <taxon>Chordata</taxon>
        <taxon>Craniata</taxon>
        <taxon>Vertebrata</taxon>
        <taxon>Euteleostomi</taxon>
        <taxon>Amphibia</taxon>
        <taxon>Batrachia</taxon>
        <taxon>Anura</taxon>
        <taxon>Pipoidea</taxon>
        <taxon>Pipidae</taxon>
        <taxon>Xenopodinae</taxon>
        <taxon>Xenopus</taxon>
        <taxon>Xenopus</taxon>
    </lineage>
</organism>
<name>A0A974CGV7_XENLA</name>
<protein>
    <submittedName>
        <fullName evidence="1">Uncharacterized protein</fullName>
    </submittedName>
</protein>